<comment type="subcellular location">
    <subcellularLocation>
        <location evidence="2">Cytoplasm</location>
    </subcellularLocation>
</comment>
<dbReference type="CDD" id="cd00293">
    <property type="entry name" value="USP-like"/>
    <property type="match status" value="1"/>
</dbReference>
<protein>
    <recommendedName>
        <fullName evidence="2">Universal stress protein</fullName>
    </recommendedName>
</protein>
<keyword evidence="2" id="KW-0963">Cytoplasm</keyword>
<dbReference type="SUPFAM" id="SSF52402">
    <property type="entry name" value="Adenine nucleotide alpha hydrolases-like"/>
    <property type="match status" value="1"/>
</dbReference>
<dbReference type="AlphaFoldDB" id="A0AA50H663"/>
<keyword evidence="4" id="KW-1185">Reference proteome</keyword>
<gene>
    <name evidence="3" type="ORF">Q9313_12995</name>
</gene>
<dbReference type="InterPro" id="IPR006015">
    <property type="entry name" value="Universal_stress_UspA"/>
</dbReference>
<dbReference type="GO" id="GO:0005737">
    <property type="term" value="C:cytoplasm"/>
    <property type="evidence" value="ECO:0007669"/>
    <property type="project" value="UniProtKB-SubCell"/>
</dbReference>
<accession>A0AA50H663</accession>
<evidence type="ECO:0000256" key="1">
    <source>
        <dbReference type="ARBA" id="ARBA00008791"/>
    </source>
</evidence>
<dbReference type="PRINTS" id="PR01438">
    <property type="entry name" value="UNVRSLSTRESS"/>
</dbReference>
<dbReference type="PANTHER" id="PTHR46268:SF6">
    <property type="entry name" value="UNIVERSAL STRESS PROTEIN UP12"/>
    <property type="match status" value="1"/>
</dbReference>
<reference evidence="3 4" key="1">
    <citation type="submission" date="2023-08" db="EMBL/GenBank/DDBJ databases">
        <title>Pathogen: clinical or host-associated sample.</title>
        <authorList>
            <person name="Hergert J."/>
            <person name="Casey R."/>
            <person name="Wagner J."/>
            <person name="Young E.L."/>
            <person name="Oakeson K.F."/>
        </authorList>
    </citation>
    <scope>NUCLEOTIDE SEQUENCE [LARGE SCALE GENOMIC DNA]</scope>
    <source>
        <strain evidence="3 4">1760953</strain>
    </source>
</reference>
<dbReference type="PIRSF" id="PIRSF006276">
    <property type="entry name" value="UspA"/>
    <property type="match status" value="1"/>
</dbReference>
<proteinExistence type="inferred from homology"/>
<dbReference type="EMBL" id="CP132302">
    <property type="protein sequence ID" value="WLR96617.1"/>
    <property type="molecule type" value="Genomic_DNA"/>
</dbReference>
<name>A0AA50H663_9HYPH</name>
<dbReference type="Gene3D" id="3.40.50.620">
    <property type="entry name" value="HUPs"/>
    <property type="match status" value="1"/>
</dbReference>
<sequence>MYTHILVPTDGSDLSTAAVDQALQLAKALGAQVTALTVAEPLHFLPVTPAATASLRMDYETHVKEDGVRILGAVRERAAAADVTVETVQETAGDAWRAIIDTAERKGCDLIVMASHGRRGVSAFLMGSVTTKVLSHSKVPVLVYRA</sequence>
<evidence type="ECO:0000313" key="4">
    <source>
        <dbReference type="Proteomes" id="UP001234585"/>
    </source>
</evidence>
<evidence type="ECO:0000313" key="3">
    <source>
        <dbReference type="EMBL" id="WLR96617.1"/>
    </source>
</evidence>
<dbReference type="RefSeq" id="WP_134650834.1">
    <property type="nucleotide sequence ID" value="NZ_CP132302.1"/>
</dbReference>
<evidence type="ECO:0000256" key="2">
    <source>
        <dbReference type="PIRNR" id="PIRNR006276"/>
    </source>
</evidence>
<comment type="similarity">
    <text evidence="1 2">Belongs to the universal stress protein A family.</text>
</comment>
<dbReference type="Proteomes" id="UP001234585">
    <property type="component" value="Chromosome"/>
</dbReference>
<dbReference type="InterPro" id="IPR006016">
    <property type="entry name" value="UspA"/>
</dbReference>
<organism evidence="3 4">
    <name type="scientific">Shinella sumterensis</name>
    <dbReference type="NCBI Taxonomy" id="1967501"/>
    <lineage>
        <taxon>Bacteria</taxon>
        <taxon>Pseudomonadati</taxon>
        <taxon>Pseudomonadota</taxon>
        <taxon>Alphaproteobacteria</taxon>
        <taxon>Hyphomicrobiales</taxon>
        <taxon>Rhizobiaceae</taxon>
        <taxon>Shinella</taxon>
    </lineage>
</organism>
<dbReference type="PANTHER" id="PTHR46268">
    <property type="entry name" value="STRESS RESPONSE PROTEIN NHAX"/>
    <property type="match status" value="1"/>
</dbReference>
<dbReference type="InterPro" id="IPR014729">
    <property type="entry name" value="Rossmann-like_a/b/a_fold"/>
</dbReference>
<dbReference type="Pfam" id="PF00582">
    <property type="entry name" value="Usp"/>
    <property type="match status" value="1"/>
</dbReference>